<gene>
    <name evidence="1" type="ORF">Pflav_075940</name>
</gene>
<evidence type="ECO:0000313" key="2">
    <source>
        <dbReference type="Proteomes" id="UP000502508"/>
    </source>
</evidence>
<dbReference type="AlphaFoldDB" id="A0A6F8Y4Y0"/>
<sequence length="59" mass="6108">MRESRASIGTVTTRLGLEDEVFQAPGPSLCWVVTPNPDASGYVASCAGLADGMCESFVG</sequence>
<accession>A0A6F8Y4Y0</accession>
<name>A0A6F8Y4Y0_9ACTN</name>
<organism evidence="1 2">
    <name type="scientific">Phytohabitans flavus</name>
    <dbReference type="NCBI Taxonomy" id="1076124"/>
    <lineage>
        <taxon>Bacteria</taxon>
        <taxon>Bacillati</taxon>
        <taxon>Actinomycetota</taxon>
        <taxon>Actinomycetes</taxon>
        <taxon>Micromonosporales</taxon>
        <taxon>Micromonosporaceae</taxon>
    </lineage>
</organism>
<dbReference type="KEGG" id="pfla:Pflav_075940"/>
<protein>
    <submittedName>
        <fullName evidence="1">Uncharacterized protein</fullName>
    </submittedName>
</protein>
<dbReference type="Proteomes" id="UP000502508">
    <property type="component" value="Chromosome"/>
</dbReference>
<dbReference type="EMBL" id="AP022870">
    <property type="protein sequence ID" value="BCB81184.1"/>
    <property type="molecule type" value="Genomic_DNA"/>
</dbReference>
<dbReference type="RefSeq" id="WP_173041121.1">
    <property type="nucleotide sequence ID" value="NZ_AP022870.1"/>
</dbReference>
<reference evidence="1 2" key="1">
    <citation type="submission" date="2020-03" db="EMBL/GenBank/DDBJ databases">
        <title>Whole genome shotgun sequence of Phytohabitans flavus NBRC 107702.</title>
        <authorList>
            <person name="Komaki H."/>
            <person name="Tamura T."/>
        </authorList>
    </citation>
    <scope>NUCLEOTIDE SEQUENCE [LARGE SCALE GENOMIC DNA]</scope>
    <source>
        <strain evidence="1 2">NBRC 107702</strain>
    </source>
</reference>
<proteinExistence type="predicted"/>
<keyword evidence="2" id="KW-1185">Reference proteome</keyword>
<evidence type="ECO:0000313" key="1">
    <source>
        <dbReference type="EMBL" id="BCB81184.1"/>
    </source>
</evidence>
<reference evidence="1 2" key="2">
    <citation type="submission" date="2020-03" db="EMBL/GenBank/DDBJ databases">
        <authorList>
            <person name="Ichikawa N."/>
            <person name="Kimura A."/>
            <person name="Kitahashi Y."/>
            <person name="Uohara A."/>
        </authorList>
    </citation>
    <scope>NUCLEOTIDE SEQUENCE [LARGE SCALE GENOMIC DNA]</scope>
    <source>
        <strain evidence="1 2">NBRC 107702</strain>
    </source>
</reference>